<keyword evidence="1" id="KW-0472">Membrane</keyword>
<reference evidence="2 3" key="1">
    <citation type="journal article" date="2019" name="New Phytol.">
        <title>Comparative genomics reveals unique wood-decay strategies and fruiting body development in the Schizophyllaceae.</title>
        <authorList>
            <person name="Almasi E."/>
            <person name="Sahu N."/>
            <person name="Krizsan K."/>
            <person name="Balint B."/>
            <person name="Kovacs G.M."/>
            <person name="Kiss B."/>
            <person name="Cseklye J."/>
            <person name="Drula E."/>
            <person name="Henrissat B."/>
            <person name="Nagy I."/>
            <person name="Chovatia M."/>
            <person name="Adam C."/>
            <person name="LaButti K."/>
            <person name="Lipzen A."/>
            <person name="Riley R."/>
            <person name="Grigoriev I.V."/>
            <person name="Nagy L.G."/>
        </authorList>
    </citation>
    <scope>NUCLEOTIDE SEQUENCE [LARGE SCALE GENOMIC DNA]</scope>
    <source>
        <strain evidence="2 3">NL-1724</strain>
    </source>
</reference>
<keyword evidence="1" id="KW-1133">Transmembrane helix</keyword>
<feature type="transmembrane region" description="Helical" evidence="1">
    <location>
        <begin position="62"/>
        <end position="79"/>
    </location>
</feature>
<keyword evidence="3" id="KW-1185">Reference proteome</keyword>
<name>A0A550C5D1_9AGAR</name>
<feature type="transmembrane region" description="Helical" evidence="1">
    <location>
        <begin position="85"/>
        <end position="110"/>
    </location>
</feature>
<protein>
    <submittedName>
        <fullName evidence="2">Uncharacterized protein</fullName>
    </submittedName>
</protein>
<dbReference type="EMBL" id="VDMD01000024">
    <property type="protein sequence ID" value="TRM60011.1"/>
    <property type="molecule type" value="Genomic_DNA"/>
</dbReference>
<organism evidence="2 3">
    <name type="scientific">Schizophyllum amplum</name>
    <dbReference type="NCBI Taxonomy" id="97359"/>
    <lineage>
        <taxon>Eukaryota</taxon>
        <taxon>Fungi</taxon>
        <taxon>Dikarya</taxon>
        <taxon>Basidiomycota</taxon>
        <taxon>Agaricomycotina</taxon>
        <taxon>Agaricomycetes</taxon>
        <taxon>Agaricomycetidae</taxon>
        <taxon>Agaricales</taxon>
        <taxon>Schizophyllaceae</taxon>
        <taxon>Schizophyllum</taxon>
    </lineage>
</organism>
<gene>
    <name evidence="2" type="ORF">BD626DRAFT_506172</name>
</gene>
<evidence type="ECO:0000313" key="3">
    <source>
        <dbReference type="Proteomes" id="UP000320762"/>
    </source>
</evidence>
<proteinExistence type="predicted"/>
<evidence type="ECO:0000256" key="1">
    <source>
        <dbReference type="SAM" id="Phobius"/>
    </source>
</evidence>
<dbReference type="Proteomes" id="UP000320762">
    <property type="component" value="Unassembled WGS sequence"/>
</dbReference>
<keyword evidence="1" id="KW-0812">Transmembrane</keyword>
<sequence length="130" mass="14069">MAIDLLIGGREKSKRPEHHRTACCVLCKPALVRVVRCWSACIQSWSGSSFGNGRRHGSGRPAAFLAWLPSPVVIISWTVGGHARRVLVCLHPVVFLVGHSYGIVVAGLIVQRLWNDASPAAQLGPSAQQR</sequence>
<dbReference type="AlphaFoldDB" id="A0A550C5D1"/>
<accession>A0A550C5D1</accession>
<evidence type="ECO:0000313" key="2">
    <source>
        <dbReference type="EMBL" id="TRM60011.1"/>
    </source>
</evidence>
<comment type="caution">
    <text evidence="2">The sequence shown here is derived from an EMBL/GenBank/DDBJ whole genome shotgun (WGS) entry which is preliminary data.</text>
</comment>